<evidence type="ECO:0000256" key="1">
    <source>
        <dbReference type="ARBA" id="ARBA00022801"/>
    </source>
</evidence>
<accession>A0A1V3NUT2</accession>
<organism evidence="3 4">
    <name type="scientific">Thioalkalivibrio denitrificans</name>
    <dbReference type="NCBI Taxonomy" id="108003"/>
    <lineage>
        <taxon>Bacteria</taxon>
        <taxon>Pseudomonadati</taxon>
        <taxon>Pseudomonadota</taxon>
        <taxon>Gammaproteobacteria</taxon>
        <taxon>Chromatiales</taxon>
        <taxon>Ectothiorhodospiraceae</taxon>
        <taxon>Thioalkalivibrio</taxon>
    </lineage>
</organism>
<evidence type="ECO:0000313" key="4">
    <source>
        <dbReference type="Proteomes" id="UP000189462"/>
    </source>
</evidence>
<feature type="domain" description="AB hydrolase-1" evidence="2">
    <location>
        <begin position="34"/>
        <end position="273"/>
    </location>
</feature>
<dbReference type="Pfam" id="PF00561">
    <property type="entry name" value="Abhydrolase_1"/>
    <property type="match status" value="1"/>
</dbReference>
<gene>
    <name evidence="3" type="ORF">B1C78_01040</name>
</gene>
<dbReference type="InterPro" id="IPR000073">
    <property type="entry name" value="AB_hydrolase_1"/>
</dbReference>
<dbReference type="OrthoDB" id="9779853at2"/>
<keyword evidence="4" id="KW-1185">Reference proteome</keyword>
<dbReference type="PANTHER" id="PTHR43798:SF31">
    <property type="entry name" value="AB HYDROLASE SUPERFAMILY PROTEIN YCLE"/>
    <property type="match status" value="1"/>
</dbReference>
<dbReference type="InterPro" id="IPR029058">
    <property type="entry name" value="AB_hydrolase_fold"/>
</dbReference>
<evidence type="ECO:0000313" key="3">
    <source>
        <dbReference type="EMBL" id="OOG28713.1"/>
    </source>
</evidence>
<comment type="caution">
    <text evidence="3">The sequence shown here is derived from an EMBL/GenBank/DDBJ whole genome shotgun (WGS) entry which is preliminary data.</text>
</comment>
<dbReference type="AlphaFoldDB" id="A0A1V3NUT2"/>
<dbReference type="Gene3D" id="3.40.50.1820">
    <property type="entry name" value="alpha/beta hydrolase"/>
    <property type="match status" value="1"/>
</dbReference>
<dbReference type="GO" id="GO:0016020">
    <property type="term" value="C:membrane"/>
    <property type="evidence" value="ECO:0007669"/>
    <property type="project" value="TreeGrafter"/>
</dbReference>
<sequence length="293" mass="32418">MVQLGAPRDGYVPVEGATLRYVIEGSGTDVLVLGSSVYYPRTFSAALRGEVRLVFMDLRHFSQGSEVDDHSRVTLDTYVDDIDRVRAALGIRRCVLVGHSHHGNVALEYSARCPDRVTGLVLLGTPPCNVQRTVEAGRAYWDAHATQTRKAILERNLEALAEHGLGADSAGHPFVARYVAEAPRYWADPGYDGSWLWRGVPVNAGALDAFRGFFVDYDFVGRWPGNGMPVMVVMGRHDYVVPPVLWDSPVSRLPGLTLHLFEHSGHTPQLEEPEHFDDVFRAWIDTVPSGVRG</sequence>
<reference evidence="3 4" key="1">
    <citation type="submission" date="2017-02" db="EMBL/GenBank/DDBJ databases">
        <title>Genomic diversity within the haloalkaliphilic genus Thioalkalivibrio.</title>
        <authorList>
            <person name="Ahn A.-C."/>
            <person name="Meier-Kolthoff J."/>
            <person name="Overmars L."/>
            <person name="Richter M."/>
            <person name="Woyke T."/>
            <person name="Sorokin D.Y."/>
            <person name="Muyzer G."/>
        </authorList>
    </citation>
    <scope>NUCLEOTIDE SEQUENCE [LARGE SCALE GENOMIC DNA]</scope>
    <source>
        <strain evidence="3 4">ALJD</strain>
    </source>
</reference>
<protein>
    <recommendedName>
        <fullName evidence="2">AB hydrolase-1 domain-containing protein</fullName>
    </recommendedName>
</protein>
<dbReference type="GO" id="GO:0016787">
    <property type="term" value="F:hydrolase activity"/>
    <property type="evidence" value="ECO:0007669"/>
    <property type="project" value="UniProtKB-KW"/>
</dbReference>
<dbReference type="PANTHER" id="PTHR43798">
    <property type="entry name" value="MONOACYLGLYCEROL LIPASE"/>
    <property type="match status" value="1"/>
</dbReference>
<keyword evidence="1" id="KW-0378">Hydrolase</keyword>
<dbReference type="SUPFAM" id="SSF53474">
    <property type="entry name" value="alpha/beta-Hydrolases"/>
    <property type="match status" value="1"/>
</dbReference>
<dbReference type="EMBL" id="MVBK01000004">
    <property type="protein sequence ID" value="OOG28713.1"/>
    <property type="molecule type" value="Genomic_DNA"/>
</dbReference>
<evidence type="ECO:0000259" key="2">
    <source>
        <dbReference type="Pfam" id="PF00561"/>
    </source>
</evidence>
<name>A0A1V3NUT2_9GAMM</name>
<dbReference type="STRING" id="108003.B1C78_01040"/>
<proteinExistence type="predicted"/>
<dbReference type="InterPro" id="IPR050266">
    <property type="entry name" value="AB_hydrolase_sf"/>
</dbReference>
<dbReference type="Proteomes" id="UP000189462">
    <property type="component" value="Unassembled WGS sequence"/>
</dbReference>